<keyword evidence="1" id="KW-0472">Membrane</keyword>
<dbReference type="EMBL" id="KQ964246">
    <property type="protein sequence ID" value="KXJ95541.1"/>
    <property type="molecule type" value="Genomic_DNA"/>
</dbReference>
<evidence type="ECO:0000313" key="3">
    <source>
        <dbReference type="Proteomes" id="UP000070501"/>
    </source>
</evidence>
<keyword evidence="1" id="KW-1133">Transmembrane helix</keyword>
<evidence type="ECO:0000256" key="1">
    <source>
        <dbReference type="SAM" id="Phobius"/>
    </source>
</evidence>
<organism evidence="2 3">
    <name type="scientific">Microdochium bolleyi</name>
    <dbReference type="NCBI Taxonomy" id="196109"/>
    <lineage>
        <taxon>Eukaryota</taxon>
        <taxon>Fungi</taxon>
        <taxon>Dikarya</taxon>
        <taxon>Ascomycota</taxon>
        <taxon>Pezizomycotina</taxon>
        <taxon>Sordariomycetes</taxon>
        <taxon>Xylariomycetidae</taxon>
        <taxon>Xylariales</taxon>
        <taxon>Microdochiaceae</taxon>
        <taxon>Microdochium</taxon>
    </lineage>
</organism>
<sequence length="94" mass="10614">MTAFFVLLFREKLGYGFGVHAHARAISALMSWFGSCLGLLGYPSFCVLWSLLQIQRFPNVTFDDNFTFTIVLGMQVRCGHLLLDCGHSPDFLLH</sequence>
<accession>A0A136JEE8</accession>
<feature type="transmembrane region" description="Helical" evidence="1">
    <location>
        <begin position="32"/>
        <end position="52"/>
    </location>
</feature>
<dbReference type="AlphaFoldDB" id="A0A136JEE8"/>
<dbReference type="Proteomes" id="UP000070501">
    <property type="component" value="Unassembled WGS sequence"/>
</dbReference>
<keyword evidence="1" id="KW-0812">Transmembrane</keyword>
<reference evidence="3" key="1">
    <citation type="submission" date="2016-02" db="EMBL/GenBank/DDBJ databases">
        <title>Draft genome sequence of Microdochium bolleyi, a fungal endophyte of beachgrass.</title>
        <authorList>
            <consortium name="DOE Joint Genome Institute"/>
            <person name="David A.S."/>
            <person name="May G."/>
            <person name="Haridas S."/>
            <person name="Lim J."/>
            <person name="Wang M."/>
            <person name="Labutti K."/>
            <person name="Lipzen A."/>
            <person name="Barry K."/>
            <person name="Grigoriev I.V."/>
        </authorList>
    </citation>
    <scope>NUCLEOTIDE SEQUENCE [LARGE SCALE GENOMIC DNA]</scope>
    <source>
        <strain evidence="3">J235TASD1</strain>
    </source>
</reference>
<dbReference type="InParanoid" id="A0A136JEE8"/>
<name>A0A136JEE8_9PEZI</name>
<protein>
    <submittedName>
        <fullName evidence="2">Uncharacterized protein</fullName>
    </submittedName>
</protein>
<gene>
    <name evidence="2" type="ORF">Micbo1qcDRAFT_27138</name>
</gene>
<keyword evidence="3" id="KW-1185">Reference proteome</keyword>
<evidence type="ECO:0000313" key="2">
    <source>
        <dbReference type="EMBL" id="KXJ95541.1"/>
    </source>
</evidence>
<proteinExistence type="predicted"/>